<name>A0A3S4AQ69_9PEZI</name>
<evidence type="ECO:0000313" key="9">
    <source>
        <dbReference type="Proteomes" id="UP000289323"/>
    </source>
</evidence>
<dbReference type="InterPro" id="IPR051694">
    <property type="entry name" value="Immunoregulatory_rcpt-like"/>
</dbReference>
<feature type="compositionally biased region" description="Polar residues" evidence="5">
    <location>
        <begin position="158"/>
        <end position="167"/>
    </location>
</feature>
<feature type="compositionally biased region" description="Pro residues" evidence="5">
    <location>
        <begin position="268"/>
        <end position="277"/>
    </location>
</feature>
<accession>A0A3S4AQ69</accession>
<dbReference type="AlphaFoldDB" id="A0A3S4AQ69"/>
<proteinExistence type="predicted"/>
<evidence type="ECO:0000256" key="5">
    <source>
        <dbReference type="SAM" id="MobiDB-lite"/>
    </source>
</evidence>
<feature type="chain" id="PRO_5018663331" evidence="7">
    <location>
        <begin position="26"/>
        <end position="325"/>
    </location>
</feature>
<feature type="compositionally biased region" description="Polar residues" evidence="5">
    <location>
        <begin position="310"/>
        <end position="319"/>
    </location>
</feature>
<evidence type="ECO:0000256" key="6">
    <source>
        <dbReference type="SAM" id="Phobius"/>
    </source>
</evidence>
<feature type="signal peptide" evidence="7">
    <location>
        <begin position="1"/>
        <end position="25"/>
    </location>
</feature>
<feature type="region of interest" description="Disordered" evidence="5">
    <location>
        <begin position="122"/>
        <end position="167"/>
    </location>
</feature>
<evidence type="ECO:0000313" key="8">
    <source>
        <dbReference type="EMBL" id="SPQ20182.1"/>
    </source>
</evidence>
<dbReference type="GO" id="GO:0016020">
    <property type="term" value="C:membrane"/>
    <property type="evidence" value="ECO:0007669"/>
    <property type="project" value="UniProtKB-SubCell"/>
</dbReference>
<keyword evidence="2 6" id="KW-0812">Transmembrane</keyword>
<evidence type="ECO:0000256" key="4">
    <source>
        <dbReference type="ARBA" id="ARBA00023136"/>
    </source>
</evidence>
<reference evidence="8 9" key="1">
    <citation type="submission" date="2018-04" db="EMBL/GenBank/DDBJ databases">
        <authorList>
            <person name="Huttner S."/>
            <person name="Dainat J."/>
        </authorList>
    </citation>
    <scope>NUCLEOTIDE SEQUENCE [LARGE SCALE GENOMIC DNA]</scope>
</reference>
<sequence>MAGLRSMRFLPGALVALLLASATRADNIINFDFYPSGAQDCLYQAAATSQCESSTVSATNSCLCRNGGDFVTNAAACLGRSDPNDLSVVYDTMSDACDASQTALTISKAAFMAAANSATSTSSTASATSTTTTSSSSTSSTSSGTATATSPAGTSAADNQQGGQKSSGLSTAAMAGVIVGAVAGGVLLAALGFFLFRRRRKLGEESHPMLPQQAYAGAIPGPRESSAYYSSPPGTGGWPKKDWGPSPDMRSSGFNWESPAHLSYPGGPLAPSPPLPPQELDSVQHFPTGSAQAPAEISGTPIATAAPASMQFQPYNPGQRQPGVG</sequence>
<dbReference type="EMBL" id="OUUZ01000003">
    <property type="protein sequence ID" value="SPQ20182.1"/>
    <property type="molecule type" value="Genomic_DNA"/>
</dbReference>
<organism evidence="8 9">
    <name type="scientific">Thermothielavioides terrestris</name>
    <dbReference type="NCBI Taxonomy" id="2587410"/>
    <lineage>
        <taxon>Eukaryota</taxon>
        <taxon>Fungi</taxon>
        <taxon>Dikarya</taxon>
        <taxon>Ascomycota</taxon>
        <taxon>Pezizomycotina</taxon>
        <taxon>Sordariomycetes</taxon>
        <taxon>Sordariomycetidae</taxon>
        <taxon>Sordariales</taxon>
        <taxon>Chaetomiaceae</taxon>
        <taxon>Thermothielavioides</taxon>
    </lineage>
</organism>
<dbReference type="Proteomes" id="UP000289323">
    <property type="component" value="Unassembled WGS sequence"/>
</dbReference>
<feature type="transmembrane region" description="Helical" evidence="6">
    <location>
        <begin position="173"/>
        <end position="196"/>
    </location>
</feature>
<feature type="compositionally biased region" description="Low complexity" evidence="5">
    <location>
        <begin position="122"/>
        <end position="157"/>
    </location>
</feature>
<evidence type="ECO:0000256" key="1">
    <source>
        <dbReference type="ARBA" id="ARBA00004167"/>
    </source>
</evidence>
<keyword evidence="7" id="KW-0732">Signal</keyword>
<keyword evidence="4 6" id="KW-0472">Membrane</keyword>
<dbReference type="PANTHER" id="PTHR15549:SF30">
    <property type="entry name" value="MID2 DOMAIN-CONTAINING PROTEIN"/>
    <property type="match status" value="1"/>
</dbReference>
<dbReference type="CDD" id="cd12087">
    <property type="entry name" value="TM_EGFR-like"/>
    <property type="match status" value="1"/>
</dbReference>
<evidence type="ECO:0000256" key="3">
    <source>
        <dbReference type="ARBA" id="ARBA00022989"/>
    </source>
</evidence>
<comment type="subcellular location">
    <subcellularLocation>
        <location evidence="1">Membrane</location>
        <topology evidence="1">Single-pass membrane protein</topology>
    </subcellularLocation>
</comment>
<protein>
    <submittedName>
        <fullName evidence="8">C1a92939-da98-4c53-8975-4be8f57802b9</fullName>
    </submittedName>
</protein>
<gene>
    <name evidence="8" type="ORF">TT172_LOCUS2601</name>
</gene>
<feature type="region of interest" description="Disordered" evidence="5">
    <location>
        <begin position="213"/>
        <end position="325"/>
    </location>
</feature>
<keyword evidence="3 6" id="KW-1133">Transmembrane helix</keyword>
<dbReference type="GO" id="GO:0071944">
    <property type="term" value="C:cell periphery"/>
    <property type="evidence" value="ECO:0007669"/>
    <property type="project" value="UniProtKB-ARBA"/>
</dbReference>
<evidence type="ECO:0000256" key="2">
    <source>
        <dbReference type="ARBA" id="ARBA00022692"/>
    </source>
</evidence>
<dbReference type="PANTHER" id="PTHR15549">
    <property type="entry name" value="PAIRED IMMUNOGLOBULIN-LIKE TYPE 2 RECEPTOR"/>
    <property type="match status" value="1"/>
</dbReference>
<evidence type="ECO:0000256" key="7">
    <source>
        <dbReference type="SAM" id="SignalP"/>
    </source>
</evidence>